<evidence type="ECO:0000313" key="3">
    <source>
        <dbReference type="Proteomes" id="UP001244341"/>
    </source>
</evidence>
<organism evidence="2 3">
    <name type="scientific">Tetradesmus obliquus</name>
    <name type="common">Green alga</name>
    <name type="synonym">Acutodesmus obliquus</name>
    <dbReference type="NCBI Taxonomy" id="3088"/>
    <lineage>
        <taxon>Eukaryota</taxon>
        <taxon>Viridiplantae</taxon>
        <taxon>Chlorophyta</taxon>
        <taxon>core chlorophytes</taxon>
        <taxon>Chlorophyceae</taxon>
        <taxon>CS clade</taxon>
        <taxon>Sphaeropleales</taxon>
        <taxon>Scenedesmaceae</taxon>
        <taxon>Tetradesmus</taxon>
    </lineage>
</organism>
<evidence type="ECO:0000313" key="2">
    <source>
        <dbReference type="EMBL" id="WIA19069.1"/>
    </source>
</evidence>
<sequence>MAQLGTYAQPGKLQTLLLLLALCLCVALRGATAATAQANNRRLLQEQDSASDSAKKAAAFCKSPHIKKLRCGWATQEEQSATISNSACPFCGTIWGGEIEQSKLPYTFEAFSGSYYRSPRIVSLACRPGALVTRVVYKMLTVPKDGYDGPILGTHGLGDAIPGKNGTYTFTYVSPVRRCDLQLPTHDTKAAKGQTSKSEADAALRSKEVNCQGSEDFGQLKPGRWYSDTLTFDFSGCSPVTKPKAQYWPIMPYVVRNPGPSFLLAKFEVKELW</sequence>
<name>A0ABY8UDD8_TETOB</name>
<feature type="chain" id="PRO_5046290343" evidence="1">
    <location>
        <begin position="34"/>
        <end position="273"/>
    </location>
</feature>
<accession>A0ABY8UDD8</accession>
<evidence type="ECO:0000256" key="1">
    <source>
        <dbReference type="SAM" id="SignalP"/>
    </source>
</evidence>
<dbReference type="EMBL" id="CP126217">
    <property type="protein sequence ID" value="WIA19069.1"/>
    <property type="molecule type" value="Genomic_DNA"/>
</dbReference>
<protein>
    <submittedName>
        <fullName evidence="2">Uncharacterized protein</fullName>
    </submittedName>
</protein>
<reference evidence="2 3" key="1">
    <citation type="submission" date="2023-05" db="EMBL/GenBank/DDBJ databases">
        <title>A 100% complete, gapless, phased diploid assembly of the Scenedesmus obliquus UTEX 3031 genome.</title>
        <authorList>
            <person name="Biondi T.C."/>
            <person name="Hanschen E.R."/>
            <person name="Kwon T."/>
            <person name="Eng W."/>
            <person name="Kruse C.P.S."/>
            <person name="Koehler S.I."/>
            <person name="Kunde Y."/>
            <person name="Gleasner C.D."/>
            <person name="You Mak K.T."/>
            <person name="Polle J."/>
            <person name="Hovde B.T."/>
            <person name="Starkenburg S.R."/>
        </authorList>
    </citation>
    <scope>NUCLEOTIDE SEQUENCE [LARGE SCALE GENOMIC DNA]</scope>
    <source>
        <strain evidence="2 3">DOE0152z</strain>
    </source>
</reference>
<gene>
    <name evidence="2" type="ORF">OEZ85_003724</name>
</gene>
<keyword evidence="3" id="KW-1185">Reference proteome</keyword>
<keyword evidence="1" id="KW-0732">Signal</keyword>
<dbReference type="Proteomes" id="UP001244341">
    <property type="component" value="Chromosome 10b"/>
</dbReference>
<proteinExistence type="predicted"/>
<feature type="signal peptide" evidence="1">
    <location>
        <begin position="1"/>
        <end position="33"/>
    </location>
</feature>